<dbReference type="GO" id="GO:0005737">
    <property type="term" value="C:cytoplasm"/>
    <property type="evidence" value="ECO:0007669"/>
    <property type="project" value="UniProtKB-SubCell"/>
</dbReference>
<keyword evidence="9 12" id="KW-0413">Isomerase</keyword>
<dbReference type="Proteomes" id="UP000186607">
    <property type="component" value="Unassembled WGS sequence"/>
</dbReference>
<dbReference type="Gene3D" id="3.20.20.150">
    <property type="entry name" value="Divalent-metal-dependent TIM barrel enzymes"/>
    <property type="match status" value="1"/>
</dbReference>
<dbReference type="PRINTS" id="PR00688">
    <property type="entry name" value="XYLOSISMRASE"/>
</dbReference>
<evidence type="ECO:0000256" key="10">
    <source>
        <dbReference type="ARBA" id="ARBA00023277"/>
    </source>
</evidence>
<sequence length="388" mass="42544">MTNFTPTAADRFTFGLWTVGNVGRDPFGEPTRQPLSAPYIVRKLAELGASGINLHDNDLVPIDATAAERDKIVSDLKAALAETGLKVPMATTNLFGDPAFKDGAFTSADRRVRAYALQKTMRSMDLGAELGAKTYVFWGGREGTEVDAGGKLMDALAWFRESLNFLAEYSESQGYGYRFALEPKPNEPRADIFLPTVGSALGFIPTLDKPELFGVNPEFAHETMAGLSFPHAIAQALDAGKLFHIDLNDQKMGRFDQDLRFGAENIKGAFFTVMLLEDTGYSGPLHFDAHALRTEDEAGVWAFARGCMRTYLILKDKVAQFHADPEITAALEAYRVEDTELAALSKFSPENAEALKNREFDREALGVRGPGLEALDQMTIELLMGVRG</sequence>
<dbReference type="SUPFAM" id="SSF51658">
    <property type="entry name" value="Xylose isomerase-like"/>
    <property type="match status" value="1"/>
</dbReference>
<evidence type="ECO:0000256" key="7">
    <source>
        <dbReference type="ARBA" id="ARBA00022629"/>
    </source>
</evidence>
<dbReference type="STRING" id="249408.BOO71_0013153"/>
<organism evidence="16 17">
    <name type="scientific">Deinococcus marmoris</name>
    <dbReference type="NCBI Taxonomy" id="249408"/>
    <lineage>
        <taxon>Bacteria</taxon>
        <taxon>Thermotogati</taxon>
        <taxon>Deinococcota</taxon>
        <taxon>Deinococci</taxon>
        <taxon>Deinococcales</taxon>
        <taxon>Deinococcaceae</taxon>
        <taxon>Deinococcus</taxon>
    </lineage>
</organism>
<dbReference type="GO" id="GO:0009045">
    <property type="term" value="F:xylose isomerase activity"/>
    <property type="evidence" value="ECO:0007669"/>
    <property type="project" value="UniProtKB-UniRule"/>
</dbReference>
<proteinExistence type="inferred from homology"/>
<dbReference type="RefSeq" id="WP_075836306.1">
    <property type="nucleotide sequence ID" value="NZ_MSTI01000156.1"/>
</dbReference>
<reference evidence="16 17" key="1">
    <citation type="submission" date="2017-01" db="EMBL/GenBank/DDBJ databases">
        <title>Genome Analysis of Deinococcus marmoris KOPRI26562.</title>
        <authorList>
            <person name="Kim J.H."/>
            <person name="Oh H.-M."/>
        </authorList>
    </citation>
    <scope>NUCLEOTIDE SEQUENCE [LARGE SCALE GENOMIC DNA]</scope>
    <source>
        <strain evidence="16 17">KOPRI26562</strain>
    </source>
</reference>
<evidence type="ECO:0000256" key="3">
    <source>
        <dbReference type="ARBA" id="ARBA00011881"/>
    </source>
</evidence>
<evidence type="ECO:0000256" key="5">
    <source>
        <dbReference type="ARBA" id="ARBA00018232"/>
    </source>
</evidence>
<feature type="binding site" evidence="12">
    <location>
        <position position="258"/>
    </location>
    <ligand>
        <name>Mg(2+)</name>
        <dbReference type="ChEBI" id="CHEBI:18420"/>
        <label>2</label>
    </ligand>
</feature>
<evidence type="ECO:0000256" key="1">
    <source>
        <dbReference type="ARBA" id="ARBA00004496"/>
    </source>
</evidence>
<comment type="subunit">
    <text evidence="3 12 14">Homotetramer.</text>
</comment>
<comment type="subcellular location">
    <subcellularLocation>
        <location evidence="1 12 14">Cytoplasm</location>
    </subcellularLocation>
</comment>
<evidence type="ECO:0000313" key="17">
    <source>
        <dbReference type="Proteomes" id="UP000186607"/>
    </source>
</evidence>
<dbReference type="HAMAP" id="MF_00455">
    <property type="entry name" value="Xylose_isom_A"/>
    <property type="match status" value="1"/>
</dbReference>
<keyword evidence="7 12" id="KW-0859">Xylose metabolism</keyword>
<dbReference type="EMBL" id="MSTI01000156">
    <property type="protein sequence ID" value="OLV16049.1"/>
    <property type="molecule type" value="Genomic_DNA"/>
</dbReference>
<dbReference type="PROSITE" id="PS51415">
    <property type="entry name" value="XYLOSE_ISOMERASE"/>
    <property type="match status" value="1"/>
</dbReference>
<dbReference type="InterPro" id="IPR036237">
    <property type="entry name" value="Xyl_isomerase-like_sf"/>
</dbReference>
<dbReference type="GO" id="GO:0000287">
    <property type="term" value="F:magnesium ion binding"/>
    <property type="evidence" value="ECO:0007669"/>
    <property type="project" value="UniProtKB-UniRule"/>
</dbReference>
<evidence type="ECO:0000256" key="12">
    <source>
        <dbReference type="HAMAP-Rule" id="MF_00455"/>
    </source>
</evidence>
<evidence type="ECO:0000256" key="8">
    <source>
        <dbReference type="ARBA" id="ARBA00022723"/>
    </source>
</evidence>
<keyword evidence="12" id="KW-0460">Magnesium</keyword>
<dbReference type="InterPro" id="IPR013453">
    <property type="entry name" value="XylA_actinobac"/>
</dbReference>
<comment type="caution">
    <text evidence="16">The sequence shown here is derived from an EMBL/GenBank/DDBJ whole genome shotgun (WGS) entry which is preliminary data.</text>
</comment>
<evidence type="ECO:0000256" key="4">
    <source>
        <dbReference type="ARBA" id="ARBA00011958"/>
    </source>
</evidence>
<dbReference type="EC" id="5.3.1.5" evidence="4 12"/>
<keyword evidence="6 12" id="KW-0963">Cytoplasm</keyword>
<dbReference type="AlphaFoldDB" id="A0A1U7NSZ5"/>
<feature type="active site" evidence="12">
    <location>
        <position position="58"/>
    </location>
</feature>
<feature type="active site" evidence="12">
    <location>
        <position position="55"/>
    </location>
</feature>
<evidence type="ECO:0000313" key="16">
    <source>
        <dbReference type="EMBL" id="OLV16049.1"/>
    </source>
</evidence>
<feature type="binding site" evidence="12">
    <location>
        <position position="221"/>
    </location>
    <ligand>
        <name>Mg(2+)</name>
        <dbReference type="ChEBI" id="CHEBI:18420"/>
        <label>2</label>
    </ligand>
</feature>
<gene>
    <name evidence="12" type="primary">xylA</name>
    <name evidence="16" type="ORF">BOO71_0013153</name>
</gene>
<protein>
    <recommendedName>
        <fullName evidence="5 12">Xylose isomerase</fullName>
        <ecNumber evidence="4 12">5.3.1.5</ecNumber>
    </recommendedName>
</protein>
<comment type="similarity">
    <text evidence="2 12 13">Belongs to the xylose isomerase family.</text>
</comment>
<comment type="catalytic activity">
    <reaction evidence="11 12 13">
        <text>alpha-D-xylose = alpha-D-xylulofuranose</text>
        <dbReference type="Rhea" id="RHEA:22816"/>
        <dbReference type="ChEBI" id="CHEBI:28518"/>
        <dbReference type="ChEBI" id="CHEBI:188998"/>
        <dbReference type="EC" id="5.3.1.5"/>
    </reaction>
</comment>
<dbReference type="PANTHER" id="PTHR48408:SF1">
    <property type="entry name" value="XYLOSE ISOMERASE"/>
    <property type="match status" value="1"/>
</dbReference>
<keyword evidence="10 12" id="KW-0119">Carbohydrate metabolism</keyword>
<feature type="binding site" evidence="12">
    <location>
        <position position="246"/>
    </location>
    <ligand>
        <name>Mg(2+)</name>
        <dbReference type="ChEBI" id="CHEBI:18420"/>
        <label>1</label>
    </ligand>
</feature>
<evidence type="ECO:0000256" key="14">
    <source>
        <dbReference type="RuleBase" id="RU000610"/>
    </source>
</evidence>
<dbReference type="OrthoDB" id="9763981at2"/>
<feature type="domain" description="Xylose isomerase-like TIM barrel" evidence="15">
    <location>
        <begin position="41"/>
        <end position="292"/>
    </location>
</feature>
<evidence type="ECO:0000256" key="9">
    <source>
        <dbReference type="ARBA" id="ARBA00023235"/>
    </source>
</evidence>
<evidence type="ECO:0000256" key="6">
    <source>
        <dbReference type="ARBA" id="ARBA00022490"/>
    </source>
</evidence>
<dbReference type="PANTHER" id="PTHR48408">
    <property type="match status" value="1"/>
</dbReference>
<feature type="binding site" evidence="12">
    <location>
        <position position="218"/>
    </location>
    <ligand>
        <name>Mg(2+)</name>
        <dbReference type="ChEBI" id="CHEBI:18420"/>
        <label>1</label>
    </ligand>
</feature>
<feature type="binding site" evidence="12">
    <location>
        <position position="256"/>
    </location>
    <ligand>
        <name>Mg(2+)</name>
        <dbReference type="ChEBI" id="CHEBI:18420"/>
        <label>2</label>
    </ligand>
</feature>
<evidence type="ECO:0000259" key="15">
    <source>
        <dbReference type="Pfam" id="PF01261"/>
    </source>
</evidence>
<feature type="binding site" evidence="12">
    <location>
        <position position="182"/>
    </location>
    <ligand>
        <name>Mg(2+)</name>
        <dbReference type="ChEBI" id="CHEBI:18420"/>
        <label>1</label>
    </ligand>
</feature>
<dbReference type="GO" id="GO:0042732">
    <property type="term" value="P:D-xylose metabolic process"/>
    <property type="evidence" value="ECO:0007669"/>
    <property type="project" value="UniProtKB-UniRule"/>
</dbReference>
<dbReference type="Pfam" id="PF01261">
    <property type="entry name" value="AP_endonuc_2"/>
    <property type="match status" value="1"/>
</dbReference>
<keyword evidence="8 12" id="KW-0479">Metal-binding</keyword>
<comment type="cofactor">
    <cofactor evidence="12">
        <name>Mg(2+)</name>
        <dbReference type="ChEBI" id="CHEBI:18420"/>
    </cofactor>
    <text evidence="12">Binds 2 magnesium ions per subunit.</text>
</comment>
<dbReference type="InterPro" id="IPR001998">
    <property type="entry name" value="Xylose_isomerase"/>
</dbReference>
<accession>A0A1U7NSZ5</accession>
<feature type="binding site" evidence="12">
    <location>
        <position position="218"/>
    </location>
    <ligand>
        <name>Mg(2+)</name>
        <dbReference type="ChEBI" id="CHEBI:18420"/>
        <label>2</label>
    </ligand>
</feature>
<evidence type="ECO:0000256" key="11">
    <source>
        <dbReference type="ARBA" id="ARBA00033659"/>
    </source>
</evidence>
<keyword evidence="17" id="KW-1185">Reference proteome</keyword>
<evidence type="ECO:0000256" key="13">
    <source>
        <dbReference type="RuleBase" id="RU000609"/>
    </source>
</evidence>
<feature type="binding site" evidence="12">
    <location>
        <position position="288"/>
    </location>
    <ligand>
        <name>Mg(2+)</name>
        <dbReference type="ChEBI" id="CHEBI:18420"/>
        <label>1</label>
    </ligand>
</feature>
<dbReference type="InterPro" id="IPR013022">
    <property type="entry name" value="Xyl_isomerase-like_TIM-brl"/>
</dbReference>
<evidence type="ECO:0000256" key="2">
    <source>
        <dbReference type="ARBA" id="ARBA00005765"/>
    </source>
</evidence>
<name>A0A1U7NSZ5_9DEIO</name>
<dbReference type="eggNOG" id="COG2115">
    <property type="taxonomic scope" value="Bacteria"/>
</dbReference>
<dbReference type="NCBIfam" id="TIGR02631">
    <property type="entry name" value="xylA_Arthro"/>
    <property type="match status" value="1"/>
</dbReference>